<name>A0A4Q5LR94_9SPHI</name>
<dbReference type="PANTHER" id="PTHR13833:SF71">
    <property type="entry name" value="NHL DOMAIN-CONTAINING PROTEIN"/>
    <property type="match status" value="1"/>
</dbReference>
<evidence type="ECO:0000259" key="5">
    <source>
        <dbReference type="Pfam" id="PF25021"/>
    </source>
</evidence>
<dbReference type="Gene3D" id="2.120.10.30">
    <property type="entry name" value="TolB, C-terminal domain"/>
    <property type="match status" value="18"/>
</dbReference>
<gene>
    <name evidence="6" type="ORF">EWM62_00090</name>
</gene>
<proteinExistence type="predicted"/>
<dbReference type="InterPro" id="IPR056822">
    <property type="entry name" value="TEN_NHL"/>
</dbReference>
<dbReference type="Pfam" id="PF01436">
    <property type="entry name" value="NHL"/>
    <property type="match status" value="2"/>
</dbReference>
<comment type="caution">
    <text evidence="6">The sequence shown here is derived from an EMBL/GenBank/DDBJ whole genome shotgun (WGS) entry which is preliminary data.</text>
</comment>
<dbReference type="SUPFAM" id="SSF49313">
    <property type="entry name" value="Cadherin-like"/>
    <property type="match status" value="1"/>
</dbReference>
<feature type="repeat" description="NHL" evidence="2">
    <location>
        <begin position="1548"/>
        <end position="1586"/>
    </location>
</feature>
<protein>
    <submittedName>
        <fullName evidence="6">T9SS type B sorting domain-containing protein</fullName>
    </submittedName>
</protein>
<dbReference type="InterPro" id="IPR000033">
    <property type="entry name" value="LDLR_classB_rpt"/>
</dbReference>
<dbReference type="Proteomes" id="UP000293331">
    <property type="component" value="Unassembled WGS sequence"/>
</dbReference>
<dbReference type="InterPro" id="IPR026341">
    <property type="entry name" value="T9SS_type_B"/>
</dbReference>
<dbReference type="PROSITE" id="PS51125">
    <property type="entry name" value="NHL"/>
    <property type="match status" value="3"/>
</dbReference>
<dbReference type="NCBIfam" id="TIGR04131">
    <property type="entry name" value="Bac_Flav_CTERM"/>
    <property type="match status" value="1"/>
</dbReference>
<dbReference type="SUPFAM" id="SSF63829">
    <property type="entry name" value="Calcium-dependent phosphotriesterase"/>
    <property type="match status" value="4"/>
</dbReference>
<feature type="domain" description="SMP-30/Gluconolactonase/LRE-like region" evidence="4">
    <location>
        <begin position="144"/>
        <end position="341"/>
    </location>
</feature>
<dbReference type="Gene3D" id="2.60.40.1080">
    <property type="match status" value="1"/>
</dbReference>
<dbReference type="SUPFAM" id="SSF49373">
    <property type="entry name" value="Invasin/intimin cell-adhesion fragments"/>
    <property type="match status" value="1"/>
</dbReference>
<dbReference type="GO" id="GO:0005509">
    <property type="term" value="F:calcium ion binding"/>
    <property type="evidence" value="ECO:0007669"/>
    <property type="project" value="InterPro"/>
</dbReference>
<organism evidence="6 7">
    <name type="scientific">Mucilaginibacter terrigena</name>
    <dbReference type="NCBI Taxonomy" id="2492395"/>
    <lineage>
        <taxon>Bacteria</taxon>
        <taxon>Pseudomonadati</taxon>
        <taxon>Bacteroidota</taxon>
        <taxon>Sphingobacteriia</taxon>
        <taxon>Sphingobacteriales</taxon>
        <taxon>Sphingobacteriaceae</taxon>
        <taxon>Mucilaginibacter</taxon>
    </lineage>
</organism>
<feature type="signal peptide" evidence="3">
    <location>
        <begin position="1"/>
        <end position="34"/>
    </location>
</feature>
<dbReference type="Pfam" id="PF05345">
    <property type="entry name" value="He_PIG"/>
    <property type="match status" value="5"/>
</dbReference>
<dbReference type="InterPro" id="IPR013783">
    <property type="entry name" value="Ig-like_fold"/>
</dbReference>
<sequence length="2560" mass="262628">MGIMLFLTRSKRKINSVCWVFFLLAGFLRASAQAPDITYTTPKVYAPGITIPNLVPLNSGGAVPATIYSTVSTFAGNGTIGHDDGQGEMAQFIEPNGLDKDAAGNMYLADQDNNRIRKITPGGLVSTYAGNGLPGNVNGFGSTVSFSGPRDIAIDADGNMFVVAVYSNVVRRIDAVTGEVTNFAGKGTPGFADGPANTATFNSPTGIAIDAAGLLYVADGGNNMIRIISKTGYVYTLAGARQFGRADGPGNMARFNGPTGITIGPDGNIYITENTNRLIRKMTPNGFVTTIAGDGTFGFADGPAFSAKFGFPAGITFDASGNIIVADWGNNRIRKITPAGIVSTLAGNGLFPPVNGLGKDAQFNLPAGVVIIDGNLYVSEFNNNLIRKIVLTGYTIDKPLPAGLVFDPKTGIISGKPTALSPPTDYEITAYNKDGSSVTTVNIKIDNLPPPPVVPPPVISYQTPQSYTVNTPISQLLPVNTGGPVPASAYSQVTRVAGTAAVAGYVNGPANTAKFSAPYGVAVDKNGNLLVSDYYNSVIRKITPGGQVSTYAGIGSPGSADGPANSASFDELMGITIDADGNLYIADSNNKKIRKITPQGDVSIYAGDGLQGADNGDVLTASFGNPTSIAMDAGGNMYVADQTNSVIRKITPAGVVSTFAGTVGVQGHLDGIGTSALFTNPEAIAVDAVGNVYVTDLAGYVRKITPAGMVTTIAGNGTTTVTDGPALSTGFYGPSGIAVDAVGNVYISDTYHNIIRKIDLTDKISTLAGNGAQGNMDAIGVKANLFRPANLTLDGSGNLFVAEQVNNTISKISLTGYFIDKDLPRGLVFDPKTGSISGTPTIASPLTSYTITAHNLGGSSSTVVKIKVDGLPPVPAVPAPNISYQTPQNYTVNASISPLRPANTGGAVPANVYGVVTTFAGSSQSGNADGTGTSARFSSPAGLTIDRDNNIYVADMANNKVRKITAAGVVTTFAGSGAAGNADGQGTLALLNTPHSVAVDNSRTVYLADQNNHMIKRISPTGLVTTLAGSGAQGAGDGQGLAASFDQPNSIAVDINGNLVVTDANHTVRKITAAGLVSTFAGGQYGTADGNGTAASFSQAAGAAVDKANSIYVVDIATGRLRKITPNAQVATIAGSTLGYADGTGSAAQLNNPAFAAVGPTGDVFITDELNNRIRRVTPAGVVTTFAGNGAQSSVDGTLLSASFYYPYGIAFDNAGNMFVSEINNNTIRKLSLTGYTIDKTLPAGLSFDSKTGIISGTPTAISPATIYTITAYNAGGSSTTTVSIKVSGLTPPPVVPPDITYQTPQTYTVNTSILPLAPANTGGPVPANNYGTVSTFAGSGQPSDIDGLGTAAGFYYPQGIAFDHSGNLFVADIQNHKIRKITPAGQVSTFAGNGSIGFNNDGGTAATFHSPYDLAIDDADNIYVCDLENNAIRKITPLGMVSTFASSTSPSSNDGTNSYLSFYQPEAIAIDADGNLIVADNSNYIRKITPAGVMSIIAGNGSKGSVNGPAATASFELFHGLAIDKAGNIYVSSGDDIRMLTPAGIVSTFAGGGQFYRPASLKFDDAGNLYVADFGNNRIRKVTPAGVVTTLAGNGNGGLVNSDLLTSEFNFPHGIAISPSGNIFVSEIINQDIRELQLTGYSIDKTLPAGLTFDARTGIISGTPTVPSPEIIYTVTAYNAGGSSSAAISIKVNDLPPPPVVVPPNISYQTPQTYVVNTNISPLAPVNLGGAVPANEYGRVSTFAGNGQAGDVDATGLNARFYAPEGIAIDKNDNIYVADALNHKVRKITPSGQVSTLAGNGSAGNADGLGAAARFDSPAGLAVDKFGTVYLGDLNNNQIKKISPAGLATTFAGDGTQSTADGQGTAAGIYKPNSVTFDINGNIIITDNSFLIRKITTAGYVSTLAGSLYGTADGNGTAASFAQPGGAVVDAANNIYVVDSGSGRLRKIAPNGQVTTIAGSSAGYADGIKTAAKFNFPGSIAMDRLGNLFIADVSNNRIRRVTPAGEVTTFAGNGVAASTNGTLLGSSFNTPYGIVFDSSGNLFVSEIVNHTIRKLSLTGYTIDKPLPAGLAFDSKTGTISGKPTVTSPETIYTITAYNAGGSSSTTISIKVVNAILPPAVITFPPIVNKTICDVDFSAGVTSTNAVTPITYTSSNAAVATVSVTGQIHITGSGTTTITASQAGSAVFDPALPVSQSLTVAARDIPLVTIAPDFNTGCEGMTITFTATSSLPNVNYQWQINGVNTGTNSPTLAVTAISKTDVVKCTVTTTGVCPASGTSNPYTNTSIDPVVTPAVTIQSSSTGPVCSGTEITFTATTENEGPAPVYQWLVNGANIGTNSKTFKSSTLNNSDVVSFMLTNTGGACLTTLYAYSAPITADIIESPTPAPSVSISPSANNVYAGTVITFTAIPLNAGAVSKYQWKVNGVNVGNNSSTYTSSAINNNDKITCTITVNINCTYEATSPDLVVSVLLPPTVSAINTFTPNGDGINDTWAIANLVNYPACKVYVYNRAGTLVMESKGYNKAWDGTYQGRTLPVGVYYYIIDLKNGTKSVTGNVTILR</sequence>
<dbReference type="Pfam" id="PF13585">
    <property type="entry name" value="CHU_C"/>
    <property type="match status" value="1"/>
</dbReference>
<dbReference type="InterPro" id="IPR013658">
    <property type="entry name" value="SGL"/>
</dbReference>
<dbReference type="SMART" id="SM00135">
    <property type="entry name" value="LY"/>
    <property type="match status" value="7"/>
</dbReference>
<feature type="domain" description="Teneurin NHL" evidence="5">
    <location>
        <begin position="506"/>
        <end position="663"/>
    </location>
</feature>
<accession>A0A4Q5LR94</accession>
<evidence type="ECO:0000256" key="1">
    <source>
        <dbReference type="ARBA" id="ARBA00022737"/>
    </source>
</evidence>
<dbReference type="InterPro" id="IPR008964">
    <property type="entry name" value="Invasin/intimin_cell_adhesion"/>
</dbReference>
<dbReference type="CDD" id="cd14953">
    <property type="entry name" value="NHL_like_1"/>
    <property type="match status" value="5"/>
</dbReference>
<dbReference type="EMBL" id="SEWG01000001">
    <property type="protein sequence ID" value="RYU91879.1"/>
    <property type="molecule type" value="Genomic_DNA"/>
</dbReference>
<evidence type="ECO:0000256" key="2">
    <source>
        <dbReference type="PROSITE-ProRule" id="PRU00504"/>
    </source>
</evidence>
<dbReference type="GO" id="GO:0016020">
    <property type="term" value="C:membrane"/>
    <property type="evidence" value="ECO:0007669"/>
    <property type="project" value="InterPro"/>
</dbReference>
<evidence type="ECO:0000259" key="4">
    <source>
        <dbReference type="Pfam" id="PF08450"/>
    </source>
</evidence>
<feature type="repeat" description="NHL" evidence="2">
    <location>
        <begin position="311"/>
        <end position="339"/>
    </location>
</feature>
<keyword evidence="3" id="KW-0732">Signal</keyword>
<reference evidence="6 7" key="1">
    <citation type="submission" date="2019-02" db="EMBL/GenBank/DDBJ databases">
        <title>Bacterial novel species Mucilaginibacter sp. 17JY9-4 isolated from soil.</title>
        <authorList>
            <person name="Jung H.-Y."/>
        </authorList>
    </citation>
    <scope>NUCLEOTIDE SEQUENCE [LARGE SCALE GENOMIC DNA]</scope>
    <source>
        <strain evidence="6 7">17JY9-4</strain>
    </source>
</reference>
<dbReference type="OrthoDB" id="641420at2"/>
<dbReference type="InterPro" id="IPR015919">
    <property type="entry name" value="Cadherin-like_sf"/>
</dbReference>
<feature type="chain" id="PRO_5020770437" evidence="3">
    <location>
        <begin position="35"/>
        <end position="2560"/>
    </location>
</feature>
<dbReference type="Pfam" id="PF08450">
    <property type="entry name" value="SGL"/>
    <property type="match status" value="1"/>
</dbReference>
<evidence type="ECO:0000256" key="3">
    <source>
        <dbReference type="SAM" id="SignalP"/>
    </source>
</evidence>
<feature type="repeat" description="NHL" evidence="2">
    <location>
        <begin position="1762"/>
        <end position="1792"/>
    </location>
</feature>
<evidence type="ECO:0000313" key="7">
    <source>
        <dbReference type="Proteomes" id="UP000293331"/>
    </source>
</evidence>
<dbReference type="InterPro" id="IPR001258">
    <property type="entry name" value="NHL_repeat"/>
</dbReference>
<dbReference type="SUPFAM" id="SSF101898">
    <property type="entry name" value="NHL repeat"/>
    <property type="match status" value="2"/>
</dbReference>
<dbReference type="Pfam" id="PF25021">
    <property type="entry name" value="TEN_NHL"/>
    <property type="match status" value="1"/>
</dbReference>
<evidence type="ECO:0000313" key="6">
    <source>
        <dbReference type="EMBL" id="RYU91879.1"/>
    </source>
</evidence>
<dbReference type="InterPro" id="IPR011042">
    <property type="entry name" value="6-blade_b-propeller_TolB-like"/>
</dbReference>
<keyword evidence="1" id="KW-0677">Repeat</keyword>
<keyword evidence="7" id="KW-1185">Reference proteome</keyword>
<dbReference type="PANTHER" id="PTHR13833">
    <property type="match status" value="1"/>
</dbReference>
<dbReference type="Gene3D" id="2.60.40.10">
    <property type="entry name" value="Immunoglobulins"/>
    <property type="match status" value="5"/>
</dbReference>